<evidence type="ECO:0000313" key="8">
    <source>
        <dbReference type="Proteomes" id="UP000595220"/>
    </source>
</evidence>
<keyword evidence="8" id="KW-1185">Reference proteome</keyword>
<dbReference type="Pfam" id="PF02782">
    <property type="entry name" value="FGGY_C"/>
    <property type="match status" value="1"/>
</dbReference>
<feature type="domain" description="Carbohydrate kinase FGGY N-terminal" evidence="5">
    <location>
        <begin position="15"/>
        <end position="240"/>
    </location>
</feature>
<dbReference type="Gene3D" id="3.30.420.40">
    <property type="match status" value="2"/>
</dbReference>
<organism evidence="7 8">
    <name type="scientific">Schaalia meyeri</name>
    <dbReference type="NCBI Taxonomy" id="52773"/>
    <lineage>
        <taxon>Bacteria</taxon>
        <taxon>Bacillati</taxon>
        <taxon>Actinomycetota</taxon>
        <taxon>Actinomycetes</taxon>
        <taxon>Actinomycetales</taxon>
        <taxon>Actinomycetaceae</taxon>
        <taxon>Schaalia</taxon>
    </lineage>
</organism>
<evidence type="ECO:0000256" key="1">
    <source>
        <dbReference type="ARBA" id="ARBA00009156"/>
    </source>
</evidence>
<proteinExistence type="inferred from homology"/>
<name>A0AAP9YBC6_9ACTO</name>
<dbReference type="CDD" id="cd07809">
    <property type="entry name" value="ASKHA_NBD_FGGY_BaXK-like"/>
    <property type="match status" value="1"/>
</dbReference>
<accession>A0AAP9YBC6</accession>
<dbReference type="PANTHER" id="PTHR43095:SF5">
    <property type="entry name" value="XYLULOSE KINASE"/>
    <property type="match status" value="1"/>
</dbReference>
<evidence type="ECO:0000259" key="5">
    <source>
        <dbReference type="Pfam" id="PF00370"/>
    </source>
</evidence>
<dbReference type="AlphaFoldDB" id="A0AAP9YBC6"/>
<dbReference type="SUPFAM" id="SSF53067">
    <property type="entry name" value="Actin-like ATPase domain"/>
    <property type="match status" value="2"/>
</dbReference>
<dbReference type="RefSeq" id="WP_074633422.1">
    <property type="nucleotide sequence ID" value="NZ_CP066065.1"/>
</dbReference>
<evidence type="ECO:0000256" key="3">
    <source>
        <dbReference type="ARBA" id="ARBA00022679"/>
    </source>
</evidence>
<dbReference type="InterPro" id="IPR043129">
    <property type="entry name" value="ATPase_NBD"/>
</dbReference>
<dbReference type="PANTHER" id="PTHR43095">
    <property type="entry name" value="SUGAR KINASE"/>
    <property type="match status" value="1"/>
</dbReference>
<feature type="domain" description="Carbohydrate kinase FGGY C-terminal" evidence="6">
    <location>
        <begin position="275"/>
        <end position="471"/>
    </location>
</feature>
<dbReference type="GO" id="GO:0042732">
    <property type="term" value="P:D-xylose metabolic process"/>
    <property type="evidence" value="ECO:0007669"/>
    <property type="project" value="UniProtKB-KW"/>
</dbReference>
<dbReference type="InterPro" id="IPR018485">
    <property type="entry name" value="FGGY_C"/>
</dbReference>
<dbReference type="InterPro" id="IPR018484">
    <property type="entry name" value="FGGY_N"/>
</dbReference>
<dbReference type="EMBL" id="CP066065">
    <property type="protein sequence ID" value="QQC43561.1"/>
    <property type="molecule type" value="Genomic_DNA"/>
</dbReference>
<keyword evidence="3" id="KW-0808">Transferase</keyword>
<evidence type="ECO:0000256" key="4">
    <source>
        <dbReference type="ARBA" id="ARBA00022777"/>
    </source>
</evidence>
<evidence type="ECO:0000259" key="6">
    <source>
        <dbReference type="Pfam" id="PF02782"/>
    </source>
</evidence>
<keyword evidence="4" id="KW-0418">Kinase</keyword>
<sequence length="539" mass="56812">MITDPSAAIAASNTALGIEFGSTRIKAVLIGPDHEVLATGGHSWENHLDGGLWSYTLDQVVEGLREAYASLVADVRDRYGTTPASYGSIGISGMMHGYLAFDADGRQIAPFRTWRNTNTGRAAGELTRLFSFNIPLRWSIAHLHQGVLDGEERVDEVARLTTLAGWVHSQLTGRDVLGVGDASGMFPIDSATLTYDRPMMEAYEALVASRVPWRLRDVLPTVLVAGEDAGTLTAEGAALIDPTGTLRPGIPLCPPEGDAGTGMIATNAIAQRTGNISCGTSVFLMAVLEKSLSNLHTEIDMVTTPDGSPVAMAHSNNGASEIDAWVSMFASFARLIGADVRTPAIYDALYAHALTGEEDAGGVMAYNTLSAEPLVGLTAAQPLLTHTPDARVTLANAVRAQLMSVFAAVRIGVDILREEGVRLDSLFAHGGLFKTPRVAQQILADSLNIPVSVGETAGEGGAWGIAVLARYRAARAGLFGDEAATALPLPEYLRSRVFADASVSALAPTPEGVAGYERFLASYRAGLSGVEAIARGDVR</sequence>
<gene>
    <name evidence="7" type="ORF">I6H42_07170</name>
</gene>
<reference evidence="7 8" key="1">
    <citation type="submission" date="2020-12" db="EMBL/GenBank/DDBJ databases">
        <title>FDA dAtabase for Regulatory Grade micrObial Sequences (FDA-ARGOS): Supporting development and validation of Infectious Disease Dx tests.</title>
        <authorList>
            <person name="Sproer C."/>
            <person name="Gronow S."/>
            <person name="Severitt S."/>
            <person name="Schroder I."/>
            <person name="Tallon L."/>
            <person name="Sadzewicz L."/>
            <person name="Zhao X."/>
            <person name="Boylan J."/>
            <person name="Ott S."/>
            <person name="Bowen H."/>
            <person name="Vavikolanu K."/>
            <person name="Mehta A."/>
            <person name="Aluvathingal J."/>
            <person name="Nadendla S."/>
            <person name="Lowell S."/>
            <person name="Myers T."/>
            <person name="Yan Y."/>
            <person name="Sichtig H."/>
        </authorList>
    </citation>
    <scope>NUCLEOTIDE SEQUENCE [LARGE SCALE GENOMIC DNA]</scope>
    <source>
        <strain evidence="7 8">FDAARGOS_985</strain>
    </source>
</reference>
<keyword evidence="2" id="KW-0859">Xylose metabolism</keyword>
<evidence type="ECO:0000313" key="7">
    <source>
        <dbReference type="EMBL" id="QQC43561.1"/>
    </source>
</evidence>
<dbReference type="GO" id="GO:0016301">
    <property type="term" value="F:kinase activity"/>
    <property type="evidence" value="ECO:0007669"/>
    <property type="project" value="UniProtKB-KW"/>
</dbReference>
<evidence type="ECO:0000256" key="2">
    <source>
        <dbReference type="ARBA" id="ARBA00022629"/>
    </source>
</evidence>
<keyword evidence="2" id="KW-0119">Carbohydrate metabolism</keyword>
<comment type="similarity">
    <text evidence="1">Belongs to the FGGY kinase family.</text>
</comment>
<dbReference type="Proteomes" id="UP000595220">
    <property type="component" value="Chromosome"/>
</dbReference>
<protein>
    <submittedName>
        <fullName evidence="7">ATPase</fullName>
    </submittedName>
</protein>
<dbReference type="Pfam" id="PF00370">
    <property type="entry name" value="FGGY_N"/>
    <property type="match status" value="1"/>
</dbReference>
<dbReference type="InterPro" id="IPR050406">
    <property type="entry name" value="FGGY_Carb_Kinase"/>
</dbReference>